<evidence type="ECO:0000256" key="2">
    <source>
        <dbReference type="ARBA" id="ARBA00023033"/>
    </source>
</evidence>
<keyword evidence="2 5" id="KW-0503">Monooxygenase</keyword>
<dbReference type="PANTHER" id="PTHR13789:SF309">
    <property type="entry name" value="PUTATIVE (AFU_ORTHOLOGUE AFUA_6G14510)-RELATED"/>
    <property type="match status" value="1"/>
</dbReference>
<keyword evidence="6" id="KW-1185">Reference proteome</keyword>
<proteinExistence type="predicted"/>
<dbReference type="PRINTS" id="PR00420">
    <property type="entry name" value="RNGMNOXGNASE"/>
</dbReference>
<dbReference type="Gene3D" id="3.50.50.60">
    <property type="entry name" value="FAD/NAD(P)-binding domain"/>
    <property type="match status" value="1"/>
</dbReference>
<dbReference type="InterPro" id="IPR050493">
    <property type="entry name" value="FAD-dep_Monooxygenase_BioMet"/>
</dbReference>
<dbReference type="SUPFAM" id="SSF51905">
    <property type="entry name" value="FAD/NAD(P)-binding domain"/>
    <property type="match status" value="1"/>
</dbReference>
<feature type="compositionally biased region" description="Pro residues" evidence="3">
    <location>
        <begin position="394"/>
        <end position="407"/>
    </location>
</feature>
<sequence length="407" mass="42871">MARRRALIAGGGLGGLAAALALYRRGWDVCVFEQGPDLEPVGAGISLWPNGLRSLDQLGIGDAVRAAGRSPGAGGVRQPDGTWLLREDLSGAVRERFGDPLLLLHRADLAEVVVRALPFGVVQASTRVLGVHPGGEGTPATVITEHGESDADLVVAADGIRSGLRGFLFPRHAEPSPEGYSTWRMVVPDPGGLDTGFETWGSDGRRFAVAPLAGDRLYCYATASQDSSDGQPAARQIDRLHQHFGDWHEPIPAILAGLTDDRVLHHPVEDLNPGLPAFHRGRVALIGDAAHAMTPDLGQGGGMALEDAVVLASLVGDGRIGEGYRSVPIPAALEEFSAQRQPRTGMVARRSRRMGRLSSVTPYPAQVMAARALSVVPGRPAARGLTSIVGWRPPELPPADPPPTTGC</sequence>
<dbReference type="EMBL" id="JAHBAY010000010">
    <property type="protein sequence ID" value="MBT0771844.1"/>
    <property type="molecule type" value="Genomic_DNA"/>
</dbReference>
<accession>A0ABS5TL65</accession>
<keyword evidence="1" id="KW-0560">Oxidoreductase</keyword>
<dbReference type="RefSeq" id="WP_214158214.1">
    <property type="nucleotide sequence ID" value="NZ_JAHBAY010000010.1"/>
</dbReference>
<evidence type="ECO:0000256" key="1">
    <source>
        <dbReference type="ARBA" id="ARBA00023002"/>
    </source>
</evidence>
<protein>
    <submittedName>
        <fullName evidence="5">FAD-dependent monooxygenase</fullName>
    </submittedName>
</protein>
<dbReference type="InterPro" id="IPR002938">
    <property type="entry name" value="FAD-bd"/>
</dbReference>
<organism evidence="5 6">
    <name type="scientific">Kineosporia corallincola</name>
    <dbReference type="NCBI Taxonomy" id="2835133"/>
    <lineage>
        <taxon>Bacteria</taxon>
        <taxon>Bacillati</taxon>
        <taxon>Actinomycetota</taxon>
        <taxon>Actinomycetes</taxon>
        <taxon>Kineosporiales</taxon>
        <taxon>Kineosporiaceae</taxon>
        <taxon>Kineosporia</taxon>
    </lineage>
</organism>
<dbReference type="Pfam" id="PF01494">
    <property type="entry name" value="FAD_binding_3"/>
    <property type="match status" value="1"/>
</dbReference>
<dbReference type="Proteomes" id="UP001197247">
    <property type="component" value="Unassembled WGS sequence"/>
</dbReference>
<gene>
    <name evidence="5" type="ORF">KIH74_23080</name>
</gene>
<evidence type="ECO:0000259" key="4">
    <source>
        <dbReference type="Pfam" id="PF01494"/>
    </source>
</evidence>
<comment type="caution">
    <text evidence="5">The sequence shown here is derived from an EMBL/GenBank/DDBJ whole genome shotgun (WGS) entry which is preliminary data.</text>
</comment>
<reference evidence="5 6" key="1">
    <citation type="submission" date="2021-05" db="EMBL/GenBank/DDBJ databases">
        <title>Kineosporia and Streptomyces sp. nov. two new marine actinobacteria isolated from Coral.</title>
        <authorList>
            <person name="Buangrab K."/>
            <person name="Sutthacheep M."/>
            <person name="Yeemin T."/>
            <person name="Harunari E."/>
            <person name="Igarashi Y."/>
            <person name="Kanchanasin P."/>
            <person name="Tanasupawat S."/>
            <person name="Phongsopitanun W."/>
        </authorList>
    </citation>
    <scope>NUCLEOTIDE SEQUENCE [LARGE SCALE GENOMIC DNA]</scope>
    <source>
        <strain evidence="5 6">J2-2</strain>
    </source>
</reference>
<evidence type="ECO:0000313" key="6">
    <source>
        <dbReference type="Proteomes" id="UP001197247"/>
    </source>
</evidence>
<evidence type="ECO:0000313" key="5">
    <source>
        <dbReference type="EMBL" id="MBT0771844.1"/>
    </source>
</evidence>
<dbReference type="InterPro" id="IPR036188">
    <property type="entry name" value="FAD/NAD-bd_sf"/>
</dbReference>
<feature type="domain" description="FAD-binding" evidence="4">
    <location>
        <begin position="6"/>
        <end position="316"/>
    </location>
</feature>
<name>A0ABS5TL65_9ACTN</name>
<feature type="region of interest" description="Disordered" evidence="3">
    <location>
        <begin position="388"/>
        <end position="407"/>
    </location>
</feature>
<dbReference type="PANTHER" id="PTHR13789">
    <property type="entry name" value="MONOOXYGENASE"/>
    <property type="match status" value="1"/>
</dbReference>
<evidence type="ECO:0000256" key="3">
    <source>
        <dbReference type="SAM" id="MobiDB-lite"/>
    </source>
</evidence>
<dbReference type="GO" id="GO:0004497">
    <property type="term" value="F:monooxygenase activity"/>
    <property type="evidence" value="ECO:0007669"/>
    <property type="project" value="UniProtKB-KW"/>
</dbReference>